<dbReference type="CDD" id="cd09272">
    <property type="entry name" value="RNase_HI_RT_Ty1"/>
    <property type="match status" value="1"/>
</dbReference>
<accession>A0A2P5DV43</accession>
<reference evidence="2" key="1">
    <citation type="submission" date="2016-06" db="EMBL/GenBank/DDBJ databases">
        <title>Parallel loss of symbiosis genes in relatives of nitrogen-fixing non-legume Parasponia.</title>
        <authorList>
            <person name="Van Velzen R."/>
            <person name="Holmer R."/>
            <person name="Bu F."/>
            <person name="Rutten L."/>
            <person name="Van Zeijl A."/>
            <person name="Liu W."/>
            <person name="Santuari L."/>
            <person name="Cao Q."/>
            <person name="Sharma T."/>
            <person name="Shen D."/>
            <person name="Roswanjaya Y."/>
            <person name="Wardhani T."/>
            <person name="Kalhor M.S."/>
            <person name="Jansen J."/>
            <person name="Van den Hoogen J."/>
            <person name="Gungor B."/>
            <person name="Hartog M."/>
            <person name="Hontelez J."/>
            <person name="Verver J."/>
            <person name="Yang W.-C."/>
            <person name="Schijlen E."/>
            <person name="Repin R."/>
            <person name="Schilthuizen M."/>
            <person name="Schranz E."/>
            <person name="Heidstra R."/>
            <person name="Miyata K."/>
            <person name="Fedorova E."/>
            <person name="Kohlen W."/>
            <person name="Bisseling T."/>
            <person name="Smit S."/>
            <person name="Geurts R."/>
        </authorList>
    </citation>
    <scope>NUCLEOTIDE SEQUENCE [LARGE SCALE GENOMIC DNA]</scope>
    <source>
        <strain evidence="2">cv. WU1-14</strain>
    </source>
</reference>
<evidence type="ECO:0000313" key="1">
    <source>
        <dbReference type="EMBL" id="PON77165.1"/>
    </source>
</evidence>
<evidence type="ECO:0000313" key="2">
    <source>
        <dbReference type="Proteomes" id="UP000237105"/>
    </source>
</evidence>
<dbReference type="Proteomes" id="UP000237105">
    <property type="component" value="Unassembled WGS sequence"/>
</dbReference>
<dbReference type="STRING" id="3476.A0A2P5DV43"/>
<protein>
    <submittedName>
        <fullName evidence="1">Uncharacterized protein</fullName>
    </submittedName>
</protein>
<sequence length="100" mass="11602">MTPSKGLFLKKGNNREIEIYSDADWTWSVTDRRSTTRYCSYVWENLVTWRSKKQSVVARSSAEAEYRALALSIYKGMWLKRLLKELGITGTNSMKVLCNN</sequence>
<dbReference type="PANTHER" id="PTHR11439">
    <property type="entry name" value="GAG-POL-RELATED RETROTRANSPOSON"/>
    <property type="match status" value="1"/>
</dbReference>
<dbReference type="AlphaFoldDB" id="A0A2P5DV43"/>
<name>A0A2P5DV43_PARAD</name>
<keyword evidence="2" id="KW-1185">Reference proteome</keyword>
<gene>
    <name evidence="1" type="ORF">PanWU01x14_027840</name>
</gene>
<dbReference type="EMBL" id="JXTB01000014">
    <property type="protein sequence ID" value="PON77165.1"/>
    <property type="molecule type" value="Genomic_DNA"/>
</dbReference>
<dbReference type="PANTHER" id="PTHR11439:SF486">
    <property type="entry name" value="RLK (RECEPTOR-LIKE KINASE) PROTEIN, PUTATIVE-RELATED"/>
    <property type="match status" value="1"/>
</dbReference>
<proteinExistence type="predicted"/>
<dbReference type="OrthoDB" id="1163908at2759"/>
<organism evidence="1 2">
    <name type="scientific">Parasponia andersonii</name>
    <name type="common">Sponia andersonii</name>
    <dbReference type="NCBI Taxonomy" id="3476"/>
    <lineage>
        <taxon>Eukaryota</taxon>
        <taxon>Viridiplantae</taxon>
        <taxon>Streptophyta</taxon>
        <taxon>Embryophyta</taxon>
        <taxon>Tracheophyta</taxon>
        <taxon>Spermatophyta</taxon>
        <taxon>Magnoliopsida</taxon>
        <taxon>eudicotyledons</taxon>
        <taxon>Gunneridae</taxon>
        <taxon>Pentapetalae</taxon>
        <taxon>rosids</taxon>
        <taxon>fabids</taxon>
        <taxon>Rosales</taxon>
        <taxon>Cannabaceae</taxon>
        <taxon>Parasponia</taxon>
    </lineage>
</organism>
<comment type="caution">
    <text evidence="1">The sequence shown here is derived from an EMBL/GenBank/DDBJ whole genome shotgun (WGS) entry which is preliminary data.</text>
</comment>